<proteinExistence type="predicted"/>
<evidence type="ECO:0000313" key="1">
    <source>
        <dbReference type="EMBL" id="GAG48877.1"/>
    </source>
</evidence>
<dbReference type="AlphaFoldDB" id="X0YPP5"/>
<organism evidence="1">
    <name type="scientific">marine sediment metagenome</name>
    <dbReference type="NCBI Taxonomy" id="412755"/>
    <lineage>
        <taxon>unclassified sequences</taxon>
        <taxon>metagenomes</taxon>
        <taxon>ecological metagenomes</taxon>
    </lineage>
</organism>
<evidence type="ECO:0008006" key="2">
    <source>
        <dbReference type="Google" id="ProtNLM"/>
    </source>
</evidence>
<gene>
    <name evidence="1" type="ORF">S01H1_75361</name>
</gene>
<dbReference type="EMBL" id="BARS01050486">
    <property type="protein sequence ID" value="GAG48877.1"/>
    <property type="molecule type" value="Genomic_DNA"/>
</dbReference>
<dbReference type="Gene3D" id="3.40.190.150">
    <property type="entry name" value="Bordetella uptake gene, domain 1"/>
    <property type="match status" value="1"/>
</dbReference>
<accession>X0YPP5</accession>
<feature type="non-terminal residue" evidence="1">
    <location>
        <position position="1"/>
    </location>
</feature>
<name>X0YPP5_9ZZZZ</name>
<protein>
    <recommendedName>
        <fullName evidence="2">ABC transporter substrate-binding protein</fullName>
    </recommendedName>
</protein>
<comment type="caution">
    <text evidence="1">The sequence shown here is derived from an EMBL/GenBank/DDBJ whole genome shotgun (WGS) entry which is preliminary data.</text>
</comment>
<dbReference type="InterPro" id="IPR042100">
    <property type="entry name" value="Bug_dom1"/>
</dbReference>
<sequence length="105" mass="11858">ADYGTIPPVTKWIPEFIPIPFPFGIFVPKGVPEEVVTTLNQLWHEVIANSEVIKKYASDRGAVFYPYWGTDALVKAFPSIQFIDWLYYDMGVAEISPLTIGIPRP</sequence>
<reference evidence="1" key="1">
    <citation type="journal article" date="2014" name="Front. Microbiol.">
        <title>High frequency of phylogenetically diverse reductive dehalogenase-homologous genes in deep subseafloor sedimentary metagenomes.</title>
        <authorList>
            <person name="Kawai M."/>
            <person name="Futagami T."/>
            <person name="Toyoda A."/>
            <person name="Takaki Y."/>
            <person name="Nishi S."/>
            <person name="Hori S."/>
            <person name="Arai W."/>
            <person name="Tsubouchi T."/>
            <person name="Morono Y."/>
            <person name="Uchiyama I."/>
            <person name="Ito T."/>
            <person name="Fujiyama A."/>
            <person name="Inagaki F."/>
            <person name="Takami H."/>
        </authorList>
    </citation>
    <scope>NUCLEOTIDE SEQUENCE</scope>
    <source>
        <strain evidence="1">Expedition CK06-06</strain>
    </source>
</reference>